<feature type="domain" description="BFD-like [2Fe-2S]-binding" evidence="2">
    <location>
        <begin position="399"/>
        <end position="452"/>
    </location>
</feature>
<protein>
    <submittedName>
        <fullName evidence="3">FAD-dependent oxidoreductase</fullName>
    </submittedName>
</protein>
<dbReference type="InterPro" id="IPR041854">
    <property type="entry name" value="BFD-like_2Fe2S-bd_dom_sf"/>
</dbReference>
<reference evidence="3 4" key="1">
    <citation type="submission" date="2020-08" db="EMBL/GenBank/DDBJ databases">
        <authorList>
            <person name="Liu C."/>
            <person name="Sun Q."/>
        </authorList>
    </citation>
    <scope>NUCLEOTIDE SEQUENCE [LARGE SCALE GENOMIC DNA]</scope>
    <source>
        <strain evidence="3 4">NSJ-18</strain>
    </source>
</reference>
<dbReference type="RefSeq" id="WP_153926253.1">
    <property type="nucleotide sequence ID" value="NZ_JACRWE010000003.1"/>
</dbReference>
<dbReference type="PANTHER" id="PTHR42720">
    <property type="entry name" value="GLYCEROL-3-PHOSPHATE DEHYDROGENASE"/>
    <property type="match status" value="1"/>
</dbReference>
<dbReference type="Pfam" id="PF04324">
    <property type="entry name" value="Fer2_BFD"/>
    <property type="match status" value="1"/>
</dbReference>
<evidence type="ECO:0000313" key="3">
    <source>
        <dbReference type="EMBL" id="MBC5996713.1"/>
    </source>
</evidence>
<name>A0ABR7JPM9_9FIRM</name>
<accession>A0ABR7JPM9</accession>
<organism evidence="3 4">
    <name type="scientific">Romboutsia faecis</name>
    <dbReference type="NCBI Taxonomy" id="2764597"/>
    <lineage>
        <taxon>Bacteria</taxon>
        <taxon>Bacillati</taxon>
        <taxon>Bacillota</taxon>
        <taxon>Clostridia</taxon>
        <taxon>Peptostreptococcales</taxon>
        <taxon>Peptostreptococcaceae</taxon>
        <taxon>Romboutsia</taxon>
    </lineage>
</organism>
<dbReference type="Pfam" id="PF01266">
    <property type="entry name" value="DAO"/>
    <property type="match status" value="1"/>
</dbReference>
<dbReference type="Gene3D" id="3.30.9.10">
    <property type="entry name" value="D-Amino Acid Oxidase, subunit A, domain 2"/>
    <property type="match status" value="1"/>
</dbReference>
<feature type="domain" description="FAD dependent oxidoreductase" evidence="1">
    <location>
        <begin position="3"/>
        <end position="353"/>
    </location>
</feature>
<proteinExistence type="predicted"/>
<evidence type="ECO:0000259" key="2">
    <source>
        <dbReference type="Pfam" id="PF04324"/>
    </source>
</evidence>
<dbReference type="InterPro" id="IPR007419">
    <property type="entry name" value="BFD-like_2Fe2S-bd_dom"/>
</dbReference>
<comment type="caution">
    <text evidence="3">The sequence shown here is derived from an EMBL/GenBank/DDBJ whole genome shotgun (WGS) entry which is preliminary data.</text>
</comment>
<evidence type="ECO:0000313" key="4">
    <source>
        <dbReference type="Proteomes" id="UP000609849"/>
    </source>
</evidence>
<gene>
    <name evidence="3" type="ORF">H8923_08065</name>
</gene>
<evidence type="ECO:0000259" key="1">
    <source>
        <dbReference type="Pfam" id="PF01266"/>
    </source>
</evidence>
<dbReference type="EMBL" id="JACRWE010000003">
    <property type="protein sequence ID" value="MBC5996713.1"/>
    <property type="molecule type" value="Genomic_DNA"/>
</dbReference>
<sequence>MYDIAIIGAGIVGSAIARELSKYKLNIVVLEKGVEVCQGTTKSNSAIVHGGYDAKEGSLKAKLNVRGNELYPKLCEELSVDFKQIGSLVLAFSEKEHQHIESLYKRGINNNCKGLKILSKEETIALEPNVNDNVVSSLLCESAGIVCPFNLNVALMENAITNGVNLSLQSEVIDIEKEDDYFNIKILNKDNIKAKYVINAAGVYSDKINNMVGGDEYHIITRKGEYKILDKSEGKIANHVIFQCPTEKGKGVLVSKTVHGNLIIGPNANEVEDREDKSTTKEGINEIVEKSKRSIKDINFRKTITSFAGLRATPNTGDFCIFASKIAKNFINVGGIESPGLVSSPAIAEYVVQILKEEGLDLIANKYFNPIRKKEKPFSHMTKEEKSELIKKDDRYKKIICRCENVTEGEIIDAINRPCGARTVDGVKRRVRPGMGRCQGGFCGPRVIEILSRELNIPIEDILKDYENSKVVVGKVKEMRGDTVEI</sequence>
<dbReference type="Proteomes" id="UP000609849">
    <property type="component" value="Unassembled WGS sequence"/>
</dbReference>
<dbReference type="PANTHER" id="PTHR42720:SF1">
    <property type="entry name" value="GLYCEROL 3-PHOSPHATE OXIDASE"/>
    <property type="match status" value="1"/>
</dbReference>
<keyword evidence="4" id="KW-1185">Reference proteome</keyword>
<dbReference type="CDD" id="cd19946">
    <property type="entry name" value="GlpA-like_Fer2_BFD-like"/>
    <property type="match status" value="1"/>
</dbReference>
<dbReference type="SUPFAM" id="SSF51905">
    <property type="entry name" value="FAD/NAD(P)-binding domain"/>
    <property type="match status" value="1"/>
</dbReference>
<dbReference type="Gene3D" id="3.50.50.60">
    <property type="entry name" value="FAD/NAD(P)-binding domain"/>
    <property type="match status" value="1"/>
</dbReference>
<dbReference type="InterPro" id="IPR052745">
    <property type="entry name" value="G3P_Oxidase/Oxidoreductase"/>
</dbReference>
<dbReference type="InterPro" id="IPR036188">
    <property type="entry name" value="FAD/NAD-bd_sf"/>
</dbReference>
<dbReference type="InterPro" id="IPR006076">
    <property type="entry name" value="FAD-dep_OxRdtase"/>
</dbReference>
<dbReference type="Gene3D" id="1.10.10.1100">
    <property type="entry name" value="BFD-like [2Fe-2S]-binding domain"/>
    <property type="match status" value="1"/>
</dbReference>